<dbReference type="Proteomes" id="UP000029003">
    <property type="component" value="Unassembled WGS sequence"/>
</dbReference>
<gene>
    <name evidence="3" type="ORF">THER5_0160</name>
</gene>
<evidence type="ECO:0000259" key="2">
    <source>
        <dbReference type="Pfam" id="PF07866"/>
    </source>
</evidence>
<dbReference type="Pfam" id="PF07866">
    <property type="entry name" value="DUF1653"/>
    <property type="match status" value="1"/>
</dbReference>
<evidence type="ECO:0000313" key="4">
    <source>
        <dbReference type="Proteomes" id="UP000029003"/>
    </source>
</evidence>
<feature type="domain" description="DUF1653" evidence="2">
    <location>
        <begin position="123"/>
        <end position="186"/>
    </location>
</feature>
<reference evidence="3 4" key="1">
    <citation type="submission" date="2014-03" db="EMBL/GenBank/DDBJ databases">
        <title>Genomics of Bifidobacteria.</title>
        <authorList>
            <person name="Ventura M."/>
            <person name="Milani C."/>
            <person name="Lugli G.A."/>
        </authorList>
    </citation>
    <scope>NUCLEOTIDE SEQUENCE [LARGE SCALE GENOMIC DNA]</scope>
    <source>
        <strain evidence="3 4">LMG 21395</strain>
    </source>
</reference>
<organism evidence="3 4">
    <name type="scientific">Bifidobacterium thermacidophilum subsp. thermacidophilum</name>
    <dbReference type="NCBI Taxonomy" id="79262"/>
    <lineage>
        <taxon>Bacteria</taxon>
        <taxon>Bacillati</taxon>
        <taxon>Actinomycetota</taxon>
        <taxon>Actinomycetes</taxon>
        <taxon>Bifidobacteriales</taxon>
        <taxon>Bifidobacteriaceae</taxon>
        <taxon>Bifidobacterium</taxon>
    </lineage>
</organism>
<name>A0A087E2I4_9BIFI</name>
<protein>
    <recommendedName>
        <fullName evidence="2">DUF1653 domain-containing protein</fullName>
    </recommendedName>
</protein>
<comment type="caution">
    <text evidence="3">The sequence shown here is derived from an EMBL/GenBank/DDBJ whole genome shotgun (WGS) entry which is preliminary data.</text>
</comment>
<accession>A0A087E2I4</accession>
<dbReference type="InterPro" id="IPR023387">
    <property type="entry name" value="DUF1653-like_dom"/>
</dbReference>
<feature type="region of interest" description="Disordered" evidence="1">
    <location>
        <begin position="39"/>
        <end position="108"/>
    </location>
</feature>
<dbReference type="Gene3D" id="2.30.30.320">
    <property type="entry name" value="DUF1653-like domain"/>
    <property type="match status" value="1"/>
</dbReference>
<sequence>MKRGGCATLAADESWNPAVLPIGWCGNRIMRIAARAMPAVAPPPRPCTMRGMDDNQRNHDRDAHNQGARDQDVNSRDAGSQDTRNQSAGSRDTHTQAPRTPAETIPPTLAQAHSGRRILRGRIYRHFKGDRYLVEDFATDSESGLPVVVYRKLYGDGSLWVRPLEMFAGEVDRAKYPDVRQRYRFELEDIPSMNHR</sequence>
<proteinExistence type="predicted"/>
<evidence type="ECO:0000313" key="3">
    <source>
        <dbReference type="EMBL" id="KFJ01985.1"/>
    </source>
</evidence>
<evidence type="ECO:0000256" key="1">
    <source>
        <dbReference type="SAM" id="MobiDB-lite"/>
    </source>
</evidence>
<feature type="compositionally biased region" description="Basic and acidic residues" evidence="1">
    <location>
        <begin position="51"/>
        <end position="75"/>
    </location>
</feature>
<feature type="compositionally biased region" description="Polar residues" evidence="1">
    <location>
        <begin position="77"/>
        <end position="98"/>
    </location>
</feature>
<dbReference type="EMBL" id="JGZT01000007">
    <property type="protein sequence ID" value="KFJ01985.1"/>
    <property type="molecule type" value="Genomic_DNA"/>
</dbReference>
<dbReference type="AlphaFoldDB" id="A0A087E2I4"/>
<dbReference type="InterPro" id="IPR037135">
    <property type="entry name" value="DUF1653-like_dom_sf"/>
</dbReference>